<gene>
    <name evidence="1" type="ORF">CC1G_12437</name>
</gene>
<evidence type="ECO:0000313" key="1">
    <source>
        <dbReference type="EMBL" id="EAU85721.2"/>
    </source>
</evidence>
<reference evidence="1 2" key="1">
    <citation type="journal article" date="2010" name="Proc. Natl. Acad. Sci. U.S.A.">
        <title>Insights into evolution of multicellular fungi from the assembled chromosomes of the mushroom Coprinopsis cinerea (Coprinus cinereus).</title>
        <authorList>
            <person name="Stajich J.E."/>
            <person name="Wilke S.K."/>
            <person name="Ahren D."/>
            <person name="Au C.H."/>
            <person name="Birren B.W."/>
            <person name="Borodovsky M."/>
            <person name="Burns C."/>
            <person name="Canback B."/>
            <person name="Casselton L.A."/>
            <person name="Cheng C.K."/>
            <person name="Deng J."/>
            <person name="Dietrich F.S."/>
            <person name="Fargo D.C."/>
            <person name="Farman M.L."/>
            <person name="Gathman A.C."/>
            <person name="Goldberg J."/>
            <person name="Guigo R."/>
            <person name="Hoegger P.J."/>
            <person name="Hooker J.B."/>
            <person name="Huggins A."/>
            <person name="James T.Y."/>
            <person name="Kamada T."/>
            <person name="Kilaru S."/>
            <person name="Kodira C."/>
            <person name="Kues U."/>
            <person name="Kupfer D."/>
            <person name="Kwan H.S."/>
            <person name="Lomsadze A."/>
            <person name="Li W."/>
            <person name="Lilly W.W."/>
            <person name="Ma L.J."/>
            <person name="Mackey A.J."/>
            <person name="Manning G."/>
            <person name="Martin F."/>
            <person name="Muraguchi H."/>
            <person name="Natvig D.O."/>
            <person name="Palmerini H."/>
            <person name="Ramesh M.A."/>
            <person name="Rehmeyer C.J."/>
            <person name="Roe B.A."/>
            <person name="Shenoy N."/>
            <person name="Stanke M."/>
            <person name="Ter-Hovhannisyan V."/>
            <person name="Tunlid A."/>
            <person name="Velagapudi R."/>
            <person name="Vision T.J."/>
            <person name="Zeng Q."/>
            <person name="Zolan M.E."/>
            <person name="Pukkila P.J."/>
        </authorList>
    </citation>
    <scope>NUCLEOTIDE SEQUENCE [LARGE SCALE GENOMIC DNA]</scope>
    <source>
        <strain evidence="2">Okayama-7 / 130 / ATCC MYA-4618 / FGSC 9003</strain>
    </source>
</reference>
<dbReference type="Proteomes" id="UP000001861">
    <property type="component" value="Unassembled WGS sequence"/>
</dbReference>
<dbReference type="AlphaFoldDB" id="A8NSS8"/>
<accession>A8NSS8</accession>
<evidence type="ECO:0000313" key="2">
    <source>
        <dbReference type="Proteomes" id="UP000001861"/>
    </source>
</evidence>
<evidence type="ECO:0008006" key="3">
    <source>
        <dbReference type="Google" id="ProtNLM"/>
    </source>
</evidence>
<dbReference type="EMBL" id="AACS02000008">
    <property type="protein sequence ID" value="EAU85721.2"/>
    <property type="molecule type" value="Genomic_DNA"/>
</dbReference>
<protein>
    <recommendedName>
        <fullName evidence="3">F-box domain-containing protein</fullName>
    </recommendedName>
</protein>
<proteinExistence type="predicted"/>
<dbReference type="VEuPathDB" id="FungiDB:CC1G_12437"/>
<keyword evidence="2" id="KW-1185">Reference proteome</keyword>
<dbReference type="GeneID" id="6012628"/>
<dbReference type="KEGG" id="cci:CC1G_12437"/>
<sequence length="468" mass="54214">MAPPNARTHIYKLPSELLSKLATTVYLHSPSDIPTCTLVSKQFNAAFRPWTRTLIIHSGDMFFTTFPTRKIEQDEPTQQAKDFAAILEKATGLTKFQLSGAETCVPFGAFPSAMRDALLRLYTSKTLKTLNVGARTIPPDILAHLSPSITSVVLNGLWGITESDVIFLNSYQAEMVQWMEKNCPQEGRRRGPNIRSFSSVPSMDPLPIYLETCPSLFQNLQKLELEAYSWKHPPISEVQKFMELVKDTLEDMKITFNEFNREFTYTLYQSSPSMALIHTTQVHDPSGQTPTSAYLDFTTFNHLRHVSLSFTYTWQARHFPEYETMLQNMLRTLPSLENLETLDVILSWQWGDEAIDELEPPKLHEALRVLGRSVPFIGQLDTAWAPFTDRERYKNLKRIRLSFKPWSEKSGVRPYDLSPDLGNWIQRFYNLYEFGYQALFPNLGRQRFFQYRTENNWFDGLDWRQQIT</sequence>
<comment type="caution">
    <text evidence="1">The sequence shown here is derived from an EMBL/GenBank/DDBJ whole genome shotgun (WGS) entry which is preliminary data.</text>
</comment>
<organism evidence="1 2">
    <name type="scientific">Coprinopsis cinerea (strain Okayama-7 / 130 / ATCC MYA-4618 / FGSC 9003)</name>
    <name type="common">Inky cap fungus</name>
    <name type="synonym">Hormographiella aspergillata</name>
    <dbReference type="NCBI Taxonomy" id="240176"/>
    <lineage>
        <taxon>Eukaryota</taxon>
        <taxon>Fungi</taxon>
        <taxon>Dikarya</taxon>
        <taxon>Basidiomycota</taxon>
        <taxon>Agaricomycotina</taxon>
        <taxon>Agaricomycetes</taxon>
        <taxon>Agaricomycetidae</taxon>
        <taxon>Agaricales</taxon>
        <taxon>Agaricineae</taxon>
        <taxon>Psathyrellaceae</taxon>
        <taxon>Coprinopsis</taxon>
    </lineage>
</organism>
<dbReference type="RefSeq" id="XP_001836085.2">
    <property type="nucleotide sequence ID" value="XM_001836033.2"/>
</dbReference>
<dbReference type="InParanoid" id="A8NSS8"/>
<name>A8NSS8_COPC7</name>
<dbReference type="HOGENOM" id="CLU_587946_0_0_1"/>